<dbReference type="InterPro" id="IPR036394">
    <property type="entry name" value="Ribosomal_uL22_sf"/>
</dbReference>
<evidence type="ECO:0000313" key="13">
    <source>
        <dbReference type="Proteomes" id="UP000235460"/>
    </source>
</evidence>
<evidence type="ECO:0000256" key="3">
    <source>
        <dbReference type="ARBA" id="ARBA00022884"/>
    </source>
</evidence>
<comment type="subunit">
    <text evidence="7 9">Part of the 50S ribosomal subunit.</text>
</comment>
<dbReference type="HAMAP" id="MF_01331_B">
    <property type="entry name" value="Ribosomal_uL22_B"/>
    <property type="match status" value="1"/>
</dbReference>
<evidence type="ECO:0000256" key="5">
    <source>
        <dbReference type="ARBA" id="ARBA00023274"/>
    </source>
</evidence>
<evidence type="ECO:0000256" key="8">
    <source>
        <dbReference type="RuleBase" id="RU004005"/>
    </source>
</evidence>
<proteinExistence type="inferred from homology"/>
<keyword evidence="2 7" id="KW-0699">rRNA-binding</keyword>
<evidence type="ECO:0000256" key="6">
    <source>
        <dbReference type="ARBA" id="ARBA00035207"/>
    </source>
</evidence>
<dbReference type="GO" id="GO:0003735">
    <property type="term" value="F:structural constituent of ribosome"/>
    <property type="evidence" value="ECO:0007669"/>
    <property type="project" value="InterPro"/>
</dbReference>
<evidence type="ECO:0000256" key="7">
    <source>
        <dbReference type="HAMAP-Rule" id="MF_01331"/>
    </source>
</evidence>
<evidence type="ECO:0000313" key="14">
    <source>
        <dbReference type="Proteomes" id="UP000235619"/>
    </source>
</evidence>
<dbReference type="FunFam" id="3.90.470.10:FF:000001">
    <property type="entry name" value="50S ribosomal protein L22"/>
    <property type="match status" value="1"/>
</dbReference>
<protein>
    <recommendedName>
        <fullName evidence="6 7">Large ribosomal subunit protein uL22</fullName>
    </recommendedName>
</protein>
<dbReference type="Proteomes" id="UP000235460">
    <property type="component" value="Unassembled WGS sequence"/>
</dbReference>
<evidence type="ECO:0000256" key="1">
    <source>
        <dbReference type="ARBA" id="ARBA00009451"/>
    </source>
</evidence>
<dbReference type="InterPro" id="IPR047867">
    <property type="entry name" value="Ribosomal_uL22_bac/org-type"/>
</dbReference>
<keyword evidence="3 7" id="KW-0694">RNA-binding</keyword>
<dbReference type="PROSITE" id="PS00464">
    <property type="entry name" value="RIBOSOMAL_L22"/>
    <property type="match status" value="1"/>
</dbReference>
<keyword evidence="4 7" id="KW-0689">Ribosomal protein</keyword>
<evidence type="ECO:0000256" key="9">
    <source>
        <dbReference type="RuleBase" id="RU004006"/>
    </source>
</evidence>
<evidence type="ECO:0000256" key="10">
    <source>
        <dbReference type="RuleBase" id="RU004008"/>
    </source>
</evidence>
<comment type="function">
    <text evidence="7 10">This protein binds specifically to 23S rRNA; its binding is stimulated by other ribosomal proteins, e.g., L4, L17, and L20. It is important during the early stages of 50S assembly. It makes multiple contacts with different domains of the 23S rRNA in the assembled 50S subunit and ribosome.</text>
</comment>
<evidence type="ECO:0000256" key="4">
    <source>
        <dbReference type="ARBA" id="ARBA00022980"/>
    </source>
</evidence>
<comment type="similarity">
    <text evidence="1 7 8">Belongs to the universal ribosomal protein uL22 family.</text>
</comment>
<evidence type="ECO:0000256" key="2">
    <source>
        <dbReference type="ARBA" id="ARBA00022730"/>
    </source>
</evidence>
<evidence type="ECO:0000313" key="12">
    <source>
        <dbReference type="EMBL" id="PMP97085.1"/>
    </source>
</evidence>
<dbReference type="Pfam" id="PF00237">
    <property type="entry name" value="Ribosomal_L22"/>
    <property type="match status" value="1"/>
</dbReference>
<sequence>MKARATAKYVLISPYKARLVIDLIRGKKVDEALSILQFTPKKAARIIKKVLESAIANAENNYGMNVDNLYITEAYVDEGPRLKRIWPRAWGRASRILRRMSHITVVVEEKEMGKKEKRR</sequence>
<dbReference type="EMBL" id="PNIK01000069">
    <property type="protein sequence ID" value="PMP66658.1"/>
    <property type="molecule type" value="Genomic_DNA"/>
</dbReference>
<dbReference type="PANTHER" id="PTHR13501">
    <property type="entry name" value="CHLOROPLAST 50S RIBOSOMAL PROTEIN L22-RELATED"/>
    <property type="match status" value="1"/>
</dbReference>
<dbReference type="InterPro" id="IPR018260">
    <property type="entry name" value="Ribosomal_uL22_CS"/>
</dbReference>
<dbReference type="Proteomes" id="UP000235619">
    <property type="component" value="Unassembled WGS sequence"/>
</dbReference>
<evidence type="ECO:0000313" key="11">
    <source>
        <dbReference type="EMBL" id="PMP66658.1"/>
    </source>
</evidence>
<dbReference type="InterPro" id="IPR005727">
    <property type="entry name" value="Ribosomal_uL22_bac/chlpt-type"/>
</dbReference>
<comment type="function">
    <text evidence="7">The globular domain of the protein is located near the polypeptide exit tunnel on the outside of the subunit, while an extended beta-hairpin is found that lines the wall of the exit tunnel in the center of the 70S ribosome.</text>
</comment>
<dbReference type="Gene3D" id="3.90.470.10">
    <property type="entry name" value="Ribosomal protein L22/L17"/>
    <property type="match status" value="1"/>
</dbReference>
<organism evidence="12 14">
    <name type="scientific">Thermodesulfobacterium geofontis</name>
    <dbReference type="NCBI Taxonomy" id="1295609"/>
    <lineage>
        <taxon>Bacteria</taxon>
        <taxon>Pseudomonadati</taxon>
        <taxon>Thermodesulfobacteriota</taxon>
        <taxon>Thermodesulfobacteria</taxon>
        <taxon>Thermodesulfobacteriales</taxon>
        <taxon>Thermodesulfobacteriaceae</taxon>
        <taxon>Thermodesulfobacterium</taxon>
    </lineage>
</organism>
<keyword evidence="5 7" id="KW-0687">Ribonucleoprotein</keyword>
<dbReference type="PANTHER" id="PTHR13501:SF8">
    <property type="entry name" value="LARGE RIBOSOMAL SUBUNIT PROTEIN UL22M"/>
    <property type="match status" value="1"/>
</dbReference>
<comment type="caution">
    <text evidence="12">The sequence shown here is derived from an EMBL/GenBank/DDBJ whole genome shotgun (WGS) entry which is preliminary data.</text>
</comment>
<dbReference type="NCBIfam" id="TIGR01044">
    <property type="entry name" value="rplV_bact"/>
    <property type="match status" value="1"/>
</dbReference>
<reference evidence="13 14" key="1">
    <citation type="submission" date="2018-01" db="EMBL/GenBank/DDBJ databases">
        <title>Metagenomic assembled genomes from two thermal pools in the Uzon Caldera, Kamchatka, Russia.</title>
        <authorList>
            <person name="Wilkins L."/>
            <person name="Ettinger C."/>
        </authorList>
    </citation>
    <scope>NUCLEOTIDE SEQUENCE [LARGE SCALE GENOMIC DNA]</scope>
    <source>
        <strain evidence="12">ARK-04</strain>
        <strain evidence="11">ZAV-08</strain>
    </source>
</reference>
<dbReference type="SUPFAM" id="SSF54843">
    <property type="entry name" value="Ribosomal protein L22"/>
    <property type="match status" value="1"/>
</dbReference>
<dbReference type="GO" id="GO:0022625">
    <property type="term" value="C:cytosolic large ribosomal subunit"/>
    <property type="evidence" value="ECO:0007669"/>
    <property type="project" value="TreeGrafter"/>
</dbReference>
<dbReference type="GO" id="GO:0006412">
    <property type="term" value="P:translation"/>
    <property type="evidence" value="ECO:0007669"/>
    <property type="project" value="UniProtKB-UniRule"/>
</dbReference>
<dbReference type="GO" id="GO:0019843">
    <property type="term" value="F:rRNA binding"/>
    <property type="evidence" value="ECO:0007669"/>
    <property type="project" value="UniProtKB-UniRule"/>
</dbReference>
<dbReference type="AlphaFoldDB" id="A0A2N7QEL5"/>
<accession>A0A2N7QEL5</accession>
<name>A0A2N7QEL5_9BACT</name>
<dbReference type="InterPro" id="IPR001063">
    <property type="entry name" value="Ribosomal_uL22"/>
</dbReference>
<dbReference type="EMBL" id="PNJD01000241">
    <property type="protein sequence ID" value="PMP97085.1"/>
    <property type="molecule type" value="Genomic_DNA"/>
</dbReference>
<gene>
    <name evidence="7" type="primary">rplV</name>
    <name evidence="12" type="ORF">C0169_04030</name>
    <name evidence="11" type="ORF">C0190_05030</name>
</gene>
<dbReference type="CDD" id="cd00336">
    <property type="entry name" value="Ribosomal_L22"/>
    <property type="match status" value="1"/>
</dbReference>